<reference evidence="2 3" key="1">
    <citation type="journal article" date="2017" name="Genome Announc.">
        <title>Complete Genome Sequences of Two Acetylene-Fermenting Pelobacter acetylenicus Strains.</title>
        <authorList>
            <person name="Sutton J.M."/>
            <person name="Baesman S.M."/>
            <person name="Fierst J.L."/>
            <person name="Poret-Peterson A.T."/>
            <person name="Oremland R.S."/>
            <person name="Dunlap D.S."/>
            <person name="Akob D.M."/>
        </authorList>
    </citation>
    <scope>NUCLEOTIDE SEQUENCE [LARGE SCALE GENOMIC DNA]</scope>
    <source>
        <strain evidence="2 3">DSM 3247</strain>
    </source>
</reference>
<evidence type="ECO:0000256" key="1">
    <source>
        <dbReference type="SAM" id="MobiDB-lite"/>
    </source>
</evidence>
<dbReference type="STRING" id="29542.A6070_07970"/>
<protein>
    <submittedName>
        <fullName evidence="2">Uncharacterized protein</fullName>
    </submittedName>
</protein>
<evidence type="ECO:0000313" key="2">
    <source>
        <dbReference type="EMBL" id="APG25986.1"/>
    </source>
</evidence>
<feature type="region of interest" description="Disordered" evidence="1">
    <location>
        <begin position="50"/>
        <end position="71"/>
    </location>
</feature>
<evidence type="ECO:0000313" key="3">
    <source>
        <dbReference type="Proteomes" id="UP000182264"/>
    </source>
</evidence>
<name>A0A1L3GJ75_SYNAC</name>
<keyword evidence="3" id="KW-1185">Reference proteome</keyword>
<sequence>MRHPAGWEKKRWGLFGRNTARQGAKRPGSNSRWHILSDSSMVSVHLHPDMNIPAEPRSPVFQPDAPHSAVRDTRIPVDMLHETTRDAGQRTLMLVFDKKCRFAGK</sequence>
<organism evidence="2 3">
    <name type="scientific">Syntrophotalea acetylenica</name>
    <name type="common">Pelobacter acetylenicus</name>
    <dbReference type="NCBI Taxonomy" id="29542"/>
    <lineage>
        <taxon>Bacteria</taxon>
        <taxon>Pseudomonadati</taxon>
        <taxon>Thermodesulfobacteriota</taxon>
        <taxon>Desulfuromonadia</taxon>
        <taxon>Desulfuromonadales</taxon>
        <taxon>Syntrophotaleaceae</taxon>
        <taxon>Syntrophotalea</taxon>
    </lineage>
</organism>
<proteinExistence type="predicted"/>
<dbReference type="EMBL" id="CP015518">
    <property type="protein sequence ID" value="APG25986.1"/>
    <property type="molecule type" value="Genomic_DNA"/>
</dbReference>
<dbReference type="AlphaFoldDB" id="A0A1L3GJ75"/>
<gene>
    <name evidence="2" type="ORF">A7E75_13945</name>
</gene>
<dbReference type="Proteomes" id="UP000182264">
    <property type="component" value="Chromosome"/>
</dbReference>
<accession>A0A1L3GJ75</accession>